<evidence type="ECO:0000313" key="2">
    <source>
        <dbReference type="Proteomes" id="UP000236598"/>
    </source>
</evidence>
<evidence type="ECO:0000313" key="1">
    <source>
        <dbReference type="EMBL" id="PNY68607.1"/>
    </source>
</evidence>
<proteinExistence type="predicted"/>
<dbReference type="EMBL" id="PPHQ01000004">
    <property type="protein sequence ID" value="PNY68607.1"/>
    <property type="molecule type" value="Genomic_DNA"/>
</dbReference>
<sequence length="190" mass="22245">MKLNNLVALYRNMTEQKLDRVKFPYRHNNLHFDVFFFIDGKPFELLFGALGANLCFRLKVEKGFVINPNLGSETYKELCKALGLKYDPANPFRTSKFFEDFDGKIPTSVTVKNKAKYTDIAVHVRDVEEADRIYFCGWKNNNEEKSHVTEDNLKKTKEFLGYQAFLVCKEKNISSRWTDLENKAKDFYLP</sequence>
<dbReference type="InterPro" id="IPR046100">
    <property type="entry name" value="DUF6037"/>
</dbReference>
<dbReference type="RefSeq" id="WP_103253371.1">
    <property type="nucleotide sequence ID" value="NZ_CAXUAK010000001.1"/>
</dbReference>
<name>A0A2K3TWK6_ECOLX</name>
<protein>
    <submittedName>
        <fullName evidence="1">Rloe protein</fullName>
    </submittedName>
</protein>
<gene>
    <name evidence="1" type="ORF">C2M16_06095</name>
</gene>
<reference evidence="1 2" key="1">
    <citation type="submission" date="2018-01" db="EMBL/GenBank/DDBJ databases">
        <title>Draft Genomic Sequencing Of Potential Extraintestinal Pathogenic Escherichia coli B8S18 Isolated From Retail Chicken Skin.</title>
        <authorList>
            <person name="Xu A."/>
            <person name="Tilman S."/>
            <person name="Wisser-Parker K."/>
            <person name="Sheen S."/>
            <person name="Sommers C."/>
        </authorList>
    </citation>
    <scope>NUCLEOTIDE SEQUENCE [LARGE SCALE GENOMIC DNA]</scope>
    <source>
        <strain evidence="1 2">B8S18Com</strain>
    </source>
</reference>
<dbReference type="Proteomes" id="UP000236598">
    <property type="component" value="Unassembled WGS sequence"/>
</dbReference>
<dbReference type="Pfam" id="PF19503">
    <property type="entry name" value="DUF6037"/>
    <property type="match status" value="1"/>
</dbReference>
<comment type="caution">
    <text evidence="1">The sequence shown here is derived from an EMBL/GenBank/DDBJ whole genome shotgun (WGS) entry which is preliminary data.</text>
</comment>
<accession>A0A2K3TWK6</accession>
<dbReference type="AlphaFoldDB" id="A0A2K3TWK6"/>
<organism evidence="1 2">
    <name type="scientific">Escherichia coli</name>
    <dbReference type="NCBI Taxonomy" id="562"/>
    <lineage>
        <taxon>Bacteria</taxon>
        <taxon>Pseudomonadati</taxon>
        <taxon>Pseudomonadota</taxon>
        <taxon>Gammaproteobacteria</taxon>
        <taxon>Enterobacterales</taxon>
        <taxon>Enterobacteriaceae</taxon>
        <taxon>Escherichia</taxon>
    </lineage>
</organism>